<dbReference type="EMBL" id="CP000283">
    <property type="protein sequence ID" value="ABE39713.1"/>
    <property type="molecule type" value="Genomic_DNA"/>
</dbReference>
<dbReference type="HOGENOM" id="CLU_2438833_0_0_5"/>
<dbReference type="AlphaFoldDB" id="Q137M6"/>
<reference evidence="1 2" key="1">
    <citation type="submission" date="2006-03" db="EMBL/GenBank/DDBJ databases">
        <title>Complete sequence of Rhodopseudomonas palustris BisB5.</title>
        <authorList>
            <consortium name="US DOE Joint Genome Institute"/>
            <person name="Copeland A."/>
            <person name="Lucas S."/>
            <person name="Lapidus A."/>
            <person name="Barry K."/>
            <person name="Detter J.C."/>
            <person name="Glavina del Rio T."/>
            <person name="Hammon N."/>
            <person name="Israni S."/>
            <person name="Dalin E."/>
            <person name="Tice H."/>
            <person name="Pitluck S."/>
            <person name="Chain P."/>
            <person name="Malfatti S."/>
            <person name="Shin M."/>
            <person name="Vergez L."/>
            <person name="Schmutz J."/>
            <person name="Larimer F."/>
            <person name="Land M."/>
            <person name="Hauser L."/>
            <person name="Pelletier D.A."/>
            <person name="Kyrpides N."/>
            <person name="Lykidis A."/>
            <person name="Oda Y."/>
            <person name="Harwood C.S."/>
            <person name="Richardson P."/>
        </authorList>
    </citation>
    <scope>NUCLEOTIDE SEQUENCE [LARGE SCALE GENOMIC DNA]</scope>
    <source>
        <strain evidence="1 2">BisB5</strain>
    </source>
</reference>
<organism evidence="1 2">
    <name type="scientific">Rhodopseudomonas palustris (strain BisB5)</name>
    <dbReference type="NCBI Taxonomy" id="316057"/>
    <lineage>
        <taxon>Bacteria</taxon>
        <taxon>Pseudomonadati</taxon>
        <taxon>Pseudomonadota</taxon>
        <taxon>Alphaproteobacteria</taxon>
        <taxon>Hyphomicrobiales</taxon>
        <taxon>Nitrobacteraceae</taxon>
        <taxon>Rhodopseudomonas</taxon>
    </lineage>
</organism>
<name>Q137M6_RHOPS</name>
<evidence type="ECO:0000313" key="2">
    <source>
        <dbReference type="Proteomes" id="UP000001818"/>
    </source>
</evidence>
<accession>Q137M6</accession>
<protein>
    <submittedName>
        <fullName evidence="1">Uncharacterized protein</fullName>
    </submittedName>
</protein>
<dbReference type="KEGG" id="rpd:RPD_2483"/>
<proteinExistence type="predicted"/>
<dbReference type="STRING" id="316057.RPD_2483"/>
<sequence>MGNLDLNYKGKFVVYFGRERRGRLFDFFEGRGRGPKYRFVFADIPGEVTTEKLAGSALDAPLLQVFKRRVNGDVPQPAAASPTVVALNPR</sequence>
<dbReference type="Proteomes" id="UP000001818">
    <property type="component" value="Chromosome"/>
</dbReference>
<gene>
    <name evidence="1" type="ordered locus">RPD_2483</name>
</gene>
<evidence type="ECO:0000313" key="1">
    <source>
        <dbReference type="EMBL" id="ABE39713.1"/>
    </source>
</evidence>